<dbReference type="SUPFAM" id="SSF47384">
    <property type="entry name" value="Homodimeric domain of signal transducing histidine kinase"/>
    <property type="match status" value="1"/>
</dbReference>
<accession>A0A395LZ47</accession>
<evidence type="ECO:0000313" key="6">
    <source>
        <dbReference type="EMBL" id="RFM23777.1"/>
    </source>
</evidence>
<organism evidence="6 7">
    <name type="scientific">Candidatus Thermochlorobacter aerophilus</name>
    <dbReference type="NCBI Taxonomy" id="1868324"/>
    <lineage>
        <taxon>Bacteria</taxon>
        <taxon>Pseudomonadati</taxon>
        <taxon>Chlorobiota</taxon>
        <taxon>Chlorobiia</taxon>
        <taxon>Chlorobiales</taxon>
        <taxon>Candidatus Thermochlorobacteriaceae</taxon>
        <taxon>Candidatus Thermochlorobacter</taxon>
    </lineage>
</organism>
<evidence type="ECO:0000313" key="7">
    <source>
        <dbReference type="Proteomes" id="UP000266389"/>
    </source>
</evidence>
<dbReference type="PANTHER" id="PTHR43065:SF50">
    <property type="entry name" value="HISTIDINE KINASE"/>
    <property type="match status" value="1"/>
</dbReference>
<dbReference type="InterPro" id="IPR036890">
    <property type="entry name" value="HATPase_C_sf"/>
</dbReference>
<sequence length="567" mass="64527">MQNRIEIGGKKDMRTMRYGELVVYAVIFLCLVASAFVTSIFLSRKSQQDAQQIFCAIQQQRSWVIAVENLEKANYSIFIDGKDALPRLEKALQEIRKFDRFTNALINGDILEADGKYLRIEPIDQASLRQILDTIQAQWQPVQKDFNELAHEVEQGKIDTVLFVKVADPILAKLKNQIAEHIRNFIVTLGFLSEDRINNLQSFQIGALLLSVFVFLAMAFRLSFSLQAQDRVISERTAQILEQNQKIKEQNELINEEKQTIEKLNHELENNLRKLRETQAYLIQNEKMSSLGQMAAGLAHELNTPIGYVNTNVVLVRERFIELAQTLRRALRAHELIYNDKFEEAVEEMQAIAKSPYGTIAELDEAEERVLRLLAASQSGLEQMAGLVRSMRNFSRLDEAEMKKADIHEGIKGSLLMLAPQFRHHDIQVTTEYGDLPTIECYPAQLNQVFLNIIQNAVHALEGRPNPRIHISTAQENGHIVIRISDNGPGIPKEIQSKIFDPFFTTKPVGKGTGLGLSIAYSIVKKHNGEIFFETEIEKGTTFIIRIPIQDFIRTDEASKDQVIQND</sequence>
<keyword evidence="3" id="KW-0175">Coiled coil</keyword>
<dbReference type="InterPro" id="IPR003594">
    <property type="entry name" value="HATPase_dom"/>
</dbReference>
<dbReference type="SMART" id="SM00387">
    <property type="entry name" value="HATPase_c"/>
    <property type="match status" value="1"/>
</dbReference>
<proteinExistence type="predicted"/>
<evidence type="ECO:0000256" key="4">
    <source>
        <dbReference type="SAM" id="Phobius"/>
    </source>
</evidence>
<comment type="catalytic activity">
    <reaction evidence="1">
        <text>ATP + protein L-histidine = ADP + protein N-phospho-L-histidine.</text>
        <dbReference type="EC" id="2.7.13.3"/>
    </reaction>
</comment>
<name>A0A395LZ47_9BACT</name>
<dbReference type="GO" id="GO:0000155">
    <property type="term" value="F:phosphorelay sensor kinase activity"/>
    <property type="evidence" value="ECO:0007669"/>
    <property type="project" value="InterPro"/>
</dbReference>
<dbReference type="PRINTS" id="PR00344">
    <property type="entry name" value="BCTRLSENSOR"/>
</dbReference>
<dbReference type="PROSITE" id="PS50109">
    <property type="entry name" value="HIS_KIN"/>
    <property type="match status" value="1"/>
</dbReference>
<feature type="transmembrane region" description="Helical" evidence="4">
    <location>
        <begin position="21"/>
        <end position="42"/>
    </location>
</feature>
<comment type="caution">
    <text evidence="6">The sequence shown here is derived from an EMBL/GenBank/DDBJ whole genome shotgun (WGS) entry which is preliminary data.</text>
</comment>
<keyword evidence="4" id="KW-0472">Membrane</keyword>
<dbReference type="Gene3D" id="3.30.565.10">
    <property type="entry name" value="Histidine kinase-like ATPase, C-terminal domain"/>
    <property type="match status" value="1"/>
</dbReference>
<dbReference type="SUPFAM" id="SSF55874">
    <property type="entry name" value="ATPase domain of HSP90 chaperone/DNA topoisomerase II/histidine kinase"/>
    <property type="match status" value="1"/>
</dbReference>
<evidence type="ECO:0000256" key="3">
    <source>
        <dbReference type="SAM" id="Coils"/>
    </source>
</evidence>
<feature type="coiled-coil region" evidence="3">
    <location>
        <begin position="237"/>
        <end position="285"/>
    </location>
</feature>
<keyword evidence="4" id="KW-0812">Transmembrane</keyword>
<reference evidence="6 7" key="1">
    <citation type="journal article" date="2011" name="ISME J.">
        <title>Community ecology of hot spring cyanobacterial mats: predominant populations and their functional potential.</title>
        <authorList>
            <person name="Klatt C.G."/>
            <person name="Wood J.M."/>
            <person name="Rusch D.B."/>
            <person name="Bateson M.M."/>
            <person name="Hamamura N."/>
            <person name="Heidelberg J.F."/>
            <person name="Grossman A.R."/>
            <person name="Bhaya D."/>
            <person name="Cohan F.M."/>
            <person name="Kuhl M."/>
            <person name="Bryant D.A."/>
            <person name="Ward D.M."/>
        </authorList>
    </citation>
    <scope>NUCLEOTIDE SEQUENCE [LARGE SCALE GENOMIC DNA]</scope>
    <source>
        <strain evidence="6">OS</strain>
    </source>
</reference>
<protein>
    <recommendedName>
        <fullName evidence="2">histidine kinase</fullName>
        <ecNumber evidence="2">2.7.13.3</ecNumber>
    </recommendedName>
</protein>
<dbReference type="PANTHER" id="PTHR43065">
    <property type="entry name" value="SENSOR HISTIDINE KINASE"/>
    <property type="match status" value="1"/>
</dbReference>
<dbReference type="Pfam" id="PF02518">
    <property type="entry name" value="HATPase_c"/>
    <property type="match status" value="1"/>
</dbReference>
<dbReference type="InterPro" id="IPR036097">
    <property type="entry name" value="HisK_dim/P_sf"/>
</dbReference>
<dbReference type="EMBL" id="PHFL01000058">
    <property type="protein sequence ID" value="RFM23777.1"/>
    <property type="molecule type" value="Genomic_DNA"/>
</dbReference>
<evidence type="ECO:0000256" key="1">
    <source>
        <dbReference type="ARBA" id="ARBA00000085"/>
    </source>
</evidence>
<feature type="domain" description="Histidine kinase" evidence="5">
    <location>
        <begin position="297"/>
        <end position="551"/>
    </location>
</feature>
<dbReference type="Proteomes" id="UP000266389">
    <property type="component" value="Unassembled WGS sequence"/>
</dbReference>
<evidence type="ECO:0000256" key="2">
    <source>
        <dbReference type="ARBA" id="ARBA00012438"/>
    </source>
</evidence>
<gene>
    <name evidence="6" type="ORF">D0433_09080</name>
</gene>
<dbReference type="AlphaFoldDB" id="A0A395LZ47"/>
<keyword evidence="4" id="KW-1133">Transmembrane helix</keyword>
<dbReference type="EC" id="2.7.13.3" evidence="2"/>
<dbReference type="Gene3D" id="1.10.287.130">
    <property type="match status" value="1"/>
</dbReference>
<dbReference type="InterPro" id="IPR005467">
    <property type="entry name" value="His_kinase_dom"/>
</dbReference>
<dbReference type="InterPro" id="IPR004358">
    <property type="entry name" value="Sig_transdc_His_kin-like_C"/>
</dbReference>
<evidence type="ECO:0000259" key="5">
    <source>
        <dbReference type="PROSITE" id="PS50109"/>
    </source>
</evidence>